<dbReference type="InterPro" id="IPR037059">
    <property type="entry name" value="RHD_DNA_bind_dom_sf"/>
</dbReference>
<dbReference type="GO" id="GO:0000981">
    <property type="term" value="F:DNA-binding transcription factor activity, RNA polymerase II-specific"/>
    <property type="evidence" value="ECO:0007669"/>
    <property type="project" value="TreeGrafter"/>
</dbReference>
<dbReference type="Proteomes" id="UP000695007">
    <property type="component" value="Unplaced"/>
</dbReference>
<dbReference type="SMART" id="SM00429">
    <property type="entry name" value="IPT"/>
    <property type="match status" value="1"/>
</dbReference>
<dbReference type="SUPFAM" id="SSF81296">
    <property type="entry name" value="E set domains"/>
    <property type="match status" value="1"/>
</dbReference>
<dbReference type="GO" id="GO:0045944">
    <property type="term" value="P:positive regulation of transcription by RNA polymerase II"/>
    <property type="evidence" value="ECO:0007669"/>
    <property type="project" value="TreeGrafter"/>
</dbReference>
<reference evidence="3" key="1">
    <citation type="submission" date="2025-08" db="UniProtKB">
        <authorList>
            <consortium name="RefSeq"/>
        </authorList>
    </citation>
    <scope>IDENTIFICATION</scope>
</reference>
<dbReference type="Gene3D" id="2.60.40.10">
    <property type="entry name" value="Immunoglobulins"/>
    <property type="match status" value="1"/>
</dbReference>
<feature type="domain" description="RHD" evidence="1">
    <location>
        <begin position="1"/>
        <end position="46"/>
    </location>
</feature>
<sequence>MHRNKPESIDLNCIRLCFQVFIETTQNLIPLQPIVSEPIYDKKAVSDLKICWLSHHSASVTGGTQMCVLCEKVSKLDIEVRFFHEESNWEAIAILTKPEVFRQVAIVFETPEYRTATCSPELVHEPLNVRIELRRISDKETSQTVPFQLLPLACVCYEANVCQTSIKRKREKYNEGHSGIISKKIQAEVTRGGDISQSIYSKPVIVKSSCELNELKDESFELSMLAKNSVESEPWELPPLHQSNYPQPQFSNYSQTHNCVNALIDTSQEKKATLIDNLDKYYNIESQEINALSPYQKYSSLDTLDSDSWINDLLSTINKEEHLDILTDEPTSAKNVTHISQEDFPNYNQINNNLPFTTKQHTDNFNNRNLLEESDAADFINFNIPEKMLNNPEDFCYNKDDPAPTESNALTDDSIQDFINLLNDLP</sequence>
<dbReference type="GO" id="GO:0000978">
    <property type="term" value="F:RNA polymerase II cis-regulatory region sequence-specific DNA binding"/>
    <property type="evidence" value="ECO:0007669"/>
    <property type="project" value="TreeGrafter"/>
</dbReference>
<dbReference type="InterPro" id="IPR011539">
    <property type="entry name" value="RHD_DNA_bind_dom"/>
</dbReference>
<evidence type="ECO:0000313" key="3">
    <source>
        <dbReference type="RefSeq" id="XP_011496447.1"/>
    </source>
</evidence>
<evidence type="ECO:0000259" key="1">
    <source>
        <dbReference type="PROSITE" id="PS50254"/>
    </source>
</evidence>
<dbReference type="GO" id="GO:0034097">
    <property type="term" value="P:response to cytokine"/>
    <property type="evidence" value="ECO:0007669"/>
    <property type="project" value="TreeGrafter"/>
</dbReference>
<dbReference type="InterPro" id="IPR014756">
    <property type="entry name" value="Ig_E-set"/>
</dbReference>
<dbReference type="GO" id="GO:0033554">
    <property type="term" value="P:cellular response to stress"/>
    <property type="evidence" value="ECO:0007669"/>
    <property type="project" value="TreeGrafter"/>
</dbReference>
<dbReference type="GO" id="GO:0048468">
    <property type="term" value="P:cell development"/>
    <property type="evidence" value="ECO:0007669"/>
    <property type="project" value="UniProtKB-ARBA"/>
</dbReference>
<dbReference type="SUPFAM" id="SSF49417">
    <property type="entry name" value="p53-like transcription factors"/>
    <property type="match status" value="1"/>
</dbReference>
<name>A0AAJ6YE83_9HYME</name>
<dbReference type="GO" id="GO:0048731">
    <property type="term" value="P:system development"/>
    <property type="evidence" value="ECO:0007669"/>
    <property type="project" value="UniProtKB-ARBA"/>
</dbReference>
<dbReference type="InterPro" id="IPR032397">
    <property type="entry name" value="RHD_dimer"/>
</dbReference>
<dbReference type="RefSeq" id="XP_011496447.1">
    <property type="nucleotide sequence ID" value="XM_011498145.1"/>
</dbReference>
<dbReference type="Pfam" id="PF16179">
    <property type="entry name" value="RHD_dimer"/>
    <property type="match status" value="1"/>
</dbReference>
<dbReference type="InterPro" id="IPR000451">
    <property type="entry name" value="NFkB/Dor"/>
</dbReference>
<organism evidence="2 3">
    <name type="scientific">Ceratosolen solmsi marchali</name>
    <dbReference type="NCBI Taxonomy" id="326594"/>
    <lineage>
        <taxon>Eukaryota</taxon>
        <taxon>Metazoa</taxon>
        <taxon>Ecdysozoa</taxon>
        <taxon>Arthropoda</taxon>
        <taxon>Hexapoda</taxon>
        <taxon>Insecta</taxon>
        <taxon>Pterygota</taxon>
        <taxon>Neoptera</taxon>
        <taxon>Endopterygota</taxon>
        <taxon>Hymenoptera</taxon>
        <taxon>Apocrita</taxon>
        <taxon>Proctotrupomorpha</taxon>
        <taxon>Chalcidoidea</taxon>
        <taxon>Agaonidae</taxon>
        <taxon>Agaoninae</taxon>
        <taxon>Ceratosolen</taxon>
    </lineage>
</organism>
<dbReference type="PANTHER" id="PTHR24169">
    <property type="entry name" value="NUCLEAR FACTOR NF-KAPPA-B PROTEIN"/>
    <property type="match status" value="1"/>
</dbReference>
<dbReference type="GO" id="GO:0038061">
    <property type="term" value="P:non-canonical NF-kappaB signal transduction"/>
    <property type="evidence" value="ECO:0007669"/>
    <property type="project" value="TreeGrafter"/>
</dbReference>
<dbReference type="InterPro" id="IPR013783">
    <property type="entry name" value="Ig-like_fold"/>
</dbReference>
<dbReference type="GO" id="GO:0005634">
    <property type="term" value="C:nucleus"/>
    <property type="evidence" value="ECO:0007669"/>
    <property type="project" value="TreeGrafter"/>
</dbReference>
<proteinExistence type="predicted"/>
<dbReference type="PROSITE" id="PS50254">
    <property type="entry name" value="REL_2"/>
    <property type="match status" value="1"/>
</dbReference>
<dbReference type="PANTHER" id="PTHR24169:SF25">
    <property type="entry name" value="DORSAL-RELATED IMMUNITY FACTOR DIF-RELATED"/>
    <property type="match status" value="1"/>
</dbReference>
<dbReference type="GO" id="GO:0045087">
    <property type="term" value="P:innate immune response"/>
    <property type="evidence" value="ECO:0007669"/>
    <property type="project" value="TreeGrafter"/>
</dbReference>
<dbReference type="Gene3D" id="2.60.40.340">
    <property type="entry name" value="Rel homology domain (RHD), DNA-binding domain"/>
    <property type="match status" value="1"/>
</dbReference>
<dbReference type="GO" id="GO:0005737">
    <property type="term" value="C:cytoplasm"/>
    <property type="evidence" value="ECO:0007669"/>
    <property type="project" value="InterPro"/>
</dbReference>
<dbReference type="InterPro" id="IPR002909">
    <property type="entry name" value="IPT_dom"/>
</dbReference>
<dbReference type="Pfam" id="PF00554">
    <property type="entry name" value="RHD_DNA_bind"/>
    <property type="match status" value="1"/>
</dbReference>
<keyword evidence="2" id="KW-1185">Reference proteome</keyword>
<dbReference type="PRINTS" id="PR00057">
    <property type="entry name" value="NFKBTNSCPFCT"/>
</dbReference>
<dbReference type="GeneID" id="105361059"/>
<evidence type="ECO:0000313" key="2">
    <source>
        <dbReference type="Proteomes" id="UP000695007"/>
    </source>
</evidence>
<accession>A0AAJ6YE83</accession>
<gene>
    <name evidence="3" type="primary">LOC105361059</name>
</gene>
<protein>
    <submittedName>
        <fullName evidence="3">Embryonic polarity protein dorsal-like</fullName>
    </submittedName>
</protein>
<dbReference type="GO" id="GO:0007249">
    <property type="term" value="P:canonical NF-kappaB signal transduction"/>
    <property type="evidence" value="ECO:0007669"/>
    <property type="project" value="TreeGrafter"/>
</dbReference>
<dbReference type="AlphaFoldDB" id="A0AAJ6YE83"/>
<dbReference type="InterPro" id="IPR008967">
    <property type="entry name" value="p53-like_TF_DNA-bd_sf"/>
</dbReference>
<dbReference type="KEGG" id="csol:105361059"/>